<dbReference type="GO" id="GO:0016042">
    <property type="term" value="P:lipid catabolic process"/>
    <property type="evidence" value="ECO:0007669"/>
    <property type="project" value="UniProtKB-KW"/>
</dbReference>
<feature type="non-terminal residue" evidence="9">
    <location>
        <position position="407"/>
    </location>
</feature>
<dbReference type="InterPro" id="IPR006693">
    <property type="entry name" value="AB_hydrolase_lipase"/>
</dbReference>
<keyword evidence="3" id="KW-0378">Hydrolase</keyword>
<keyword evidence="6" id="KW-0325">Glycoprotein</keyword>
<evidence type="ECO:0000256" key="7">
    <source>
        <dbReference type="PIRSR" id="PIRSR000862-1"/>
    </source>
</evidence>
<evidence type="ECO:0000256" key="6">
    <source>
        <dbReference type="ARBA" id="ARBA00023180"/>
    </source>
</evidence>
<accession>A0A8J9YH52</accession>
<dbReference type="Proteomes" id="UP000838878">
    <property type="component" value="Chromosome 6"/>
</dbReference>
<dbReference type="InterPro" id="IPR025483">
    <property type="entry name" value="Lipase_euk"/>
</dbReference>
<evidence type="ECO:0000256" key="3">
    <source>
        <dbReference type="ARBA" id="ARBA00022801"/>
    </source>
</evidence>
<evidence type="ECO:0000313" key="9">
    <source>
        <dbReference type="EMBL" id="CAH0726450.1"/>
    </source>
</evidence>
<evidence type="ECO:0000256" key="2">
    <source>
        <dbReference type="ARBA" id="ARBA00022729"/>
    </source>
</evidence>
<feature type="active site" description="Charge relay system" evidence="7">
    <location>
        <position position="382"/>
    </location>
</feature>
<evidence type="ECO:0000256" key="4">
    <source>
        <dbReference type="ARBA" id="ARBA00022963"/>
    </source>
</evidence>
<dbReference type="AlphaFoldDB" id="A0A8J9YH52"/>
<reference evidence="9" key="1">
    <citation type="submission" date="2021-12" db="EMBL/GenBank/DDBJ databases">
        <authorList>
            <person name="Martin H S."/>
        </authorList>
    </citation>
    <scope>NUCLEOTIDE SEQUENCE</scope>
</reference>
<dbReference type="EMBL" id="OV170226">
    <property type="protein sequence ID" value="CAH0726450.1"/>
    <property type="molecule type" value="Genomic_DNA"/>
</dbReference>
<dbReference type="PANTHER" id="PTHR11005">
    <property type="entry name" value="LYSOSOMAL ACID LIPASE-RELATED"/>
    <property type="match status" value="1"/>
</dbReference>
<feature type="active site" description="Charge relay system" evidence="7">
    <location>
        <position position="351"/>
    </location>
</feature>
<organism evidence="9 10">
    <name type="scientific">Brenthis ino</name>
    <name type="common">lesser marbled fritillary</name>
    <dbReference type="NCBI Taxonomy" id="405034"/>
    <lineage>
        <taxon>Eukaryota</taxon>
        <taxon>Metazoa</taxon>
        <taxon>Ecdysozoa</taxon>
        <taxon>Arthropoda</taxon>
        <taxon>Hexapoda</taxon>
        <taxon>Insecta</taxon>
        <taxon>Pterygota</taxon>
        <taxon>Neoptera</taxon>
        <taxon>Endopterygota</taxon>
        <taxon>Lepidoptera</taxon>
        <taxon>Glossata</taxon>
        <taxon>Ditrysia</taxon>
        <taxon>Papilionoidea</taxon>
        <taxon>Nymphalidae</taxon>
        <taxon>Heliconiinae</taxon>
        <taxon>Argynnini</taxon>
        <taxon>Brenthis</taxon>
    </lineage>
</organism>
<dbReference type="SUPFAM" id="SSF53474">
    <property type="entry name" value="alpha/beta-Hydrolases"/>
    <property type="match status" value="1"/>
</dbReference>
<feature type="domain" description="Partial AB-hydrolase lipase" evidence="8">
    <location>
        <begin position="44"/>
        <end position="101"/>
    </location>
</feature>
<keyword evidence="2" id="KW-0732">Signal</keyword>
<name>A0A8J9YH52_9NEOP</name>
<comment type="similarity">
    <text evidence="1">Belongs to the AB hydrolase superfamily. Lipase family.</text>
</comment>
<dbReference type="GO" id="GO:0016788">
    <property type="term" value="F:hydrolase activity, acting on ester bonds"/>
    <property type="evidence" value="ECO:0007669"/>
    <property type="project" value="InterPro"/>
</dbReference>
<evidence type="ECO:0000313" key="10">
    <source>
        <dbReference type="Proteomes" id="UP000838878"/>
    </source>
</evidence>
<keyword evidence="5" id="KW-0443">Lipid metabolism</keyword>
<sequence>MKNSFITVLTIHTLHLINCDEELLRSNSPDNNLQEDATLDAFTLIRKYGYPCEIHRTYTEDKYMVEMHRIPHDKYNTSKENRPVVFLQHGLLSSSAEWVLMMPGKGLAYLLADAGYDVWMGNARGNTYSRKHKTLKPSSSAFWTFSWHEIGYYDIPAMIDYILKETGVSKLQYVGFSQGNTAFFVMASTRPEYNDKIVAMQALAPVAYVGNIKSPFIKAVAPFTNSLERILKLLGQHELFANGKINELAGGLLCREEAITQALCTNLLFLLCGYNEAQLNKTMLPIIMGHTPAGASTRQMIHFGQLYKSKKFSNFDYGWLTNKRVYGTFSPPSYNLSAIRTPVFLHYGDNDWLSAPKDVDKLLFEIKSVVGKFRVPLDKFNHLDFIFAIDADKLLYQRLIKIMSRFV</sequence>
<evidence type="ECO:0000256" key="1">
    <source>
        <dbReference type="ARBA" id="ARBA00010701"/>
    </source>
</evidence>
<dbReference type="OrthoDB" id="9974421at2759"/>
<dbReference type="PIRSF" id="PIRSF000862">
    <property type="entry name" value="Steryl_ester_lip"/>
    <property type="match status" value="1"/>
</dbReference>
<gene>
    <name evidence="9" type="ORF">BINO364_LOCUS11906</name>
</gene>
<keyword evidence="10" id="KW-1185">Reference proteome</keyword>
<evidence type="ECO:0000256" key="5">
    <source>
        <dbReference type="ARBA" id="ARBA00023098"/>
    </source>
</evidence>
<dbReference type="Pfam" id="PF04083">
    <property type="entry name" value="Abhydro_lipase"/>
    <property type="match status" value="1"/>
</dbReference>
<dbReference type="Gene3D" id="3.40.50.1820">
    <property type="entry name" value="alpha/beta hydrolase"/>
    <property type="match status" value="1"/>
</dbReference>
<dbReference type="FunFam" id="3.40.50.1820:FF:000021">
    <property type="entry name" value="Lipase"/>
    <property type="match status" value="1"/>
</dbReference>
<feature type="active site" description="Nucleophile" evidence="7">
    <location>
        <position position="177"/>
    </location>
</feature>
<keyword evidence="4" id="KW-0442">Lipid degradation</keyword>
<dbReference type="InterPro" id="IPR029058">
    <property type="entry name" value="AB_hydrolase_fold"/>
</dbReference>
<proteinExistence type="inferred from homology"/>
<evidence type="ECO:0000259" key="8">
    <source>
        <dbReference type="Pfam" id="PF04083"/>
    </source>
</evidence>
<protein>
    <recommendedName>
        <fullName evidence="8">Partial AB-hydrolase lipase domain-containing protein</fullName>
    </recommendedName>
</protein>